<name>A0A0B5ERZ9_STRA4</name>
<gene>
    <name evidence="2" type="ORF">SLNWT_4028</name>
</gene>
<evidence type="ECO:0000256" key="1">
    <source>
        <dbReference type="SAM" id="SignalP"/>
    </source>
</evidence>
<dbReference type="KEGG" id="sals:SLNWT_4028"/>
<dbReference type="AlphaFoldDB" id="A0A0B5ERZ9"/>
<feature type="signal peptide" evidence="1">
    <location>
        <begin position="1"/>
        <end position="29"/>
    </location>
</feature>
<dbReference type="EMBL" id="CP010519">
    <property type="protein sequence ID" value="AJE84404.1"/>
    <property type="molecule type" value="Genomic_DNA"/>
</dbReference>
<protein>
    <recommendedName>
        <fullName evidence="4">Peptidase inhibitor family I36 protein</fullName>
    </recommendedName>
</protein>
<keyword evidence="3" id="KW-1185">Reference proteome</keyword>
<dbReference type="Proteomes" id="UP000031523">
    <property type="component" value="Chromosome"/>
</dbReference>
<accession>A0A0B5ERZ9</accession>
<sequence length="124" mass="12856">MTRTRARILGALSVCVLTGSLLGAGNALAADSKAAADCGPQEVCFWQDNDMPGAPTWRWSPGSGQLNLPPALHDNVGSFVANAAACFVDTDPAESRAVTPGDYSNAYKADGKFGSRLDLVKPAC</sequence>
<evidence type="ECO:0000313" key="3">
    <source>
        <dbReference type="Proteomes" id="UP000031523"/>
    </source>
</evidence>
<evidence type="ECO:0008006" key="4">
    <source>
        <dbReference type="Google" id="ProtNLM"/>
    </source>
</evidence>
<keyword evidence="1" id="KW-0732">Signal</keyword>
<proteinExistence type="predicted"/>
<organism evidence="2 3">
    <name type="scientific">Streptomyces albus (strain ATCC 21838 / DSM 41398 / FERM P-419 / JCM 4703 / NBRC 107858)</name>
    <dbReference type="NCBI Taxonomy" id="1081613"/>
    <lineage>
        <taxon>Bacteria</taxon>
        <taxon>Bacillati</taxon>
        <taxon>Actinomycetota</taxon>
        <taxon>Actinomycetes</taxon>
        <taxon>Kitasatosporales</taxon>
        <taxon>Streptomycetaceae</taxon>
        <taxon>Streptomyces</taxon>
    </lineage>
</organism>
<feature type="chain" id="PRO_5002116094" description="Peptidase inhibitor family I36 protein" evidence="1">
    <location>
        <begin position="30"/>
        <end position="124"/>
    </location>
</feature>
<reference evidence="2 3" key="1">
    <citation type="submission" date="2015-01" db="EMBL/GenBank/DDBJ databases">
        <title>Enhanced salinomycin production by adjusting the supply of polyketide extender units in Streptomyce albus DSM 41398.</title>
        <authorList>
            <person name="Lu C."/>
        </authorList>
    </citation>
    <scope>NUCLEOTIDE SEQUENCE [LARGE SCALE GENOMIC DNA]</scope>
    <source>
        <strain evidence="3">ATCC 21838 / DSM 41398 / FERM P-419 / JCM 4703 / NBRC 107858</strain>
    </source>
</reference>
<evidence type="ECO:0000313" key="2">
    <source>
        <dbReference type="EMBL" id="AJE84404.1"/>
    </source>
</evidence>